<name>A7SBC2_NEMVE</name>
<dbReference type="eggNOG" id="KOG4219">
    <property type="taxonomic scope" value="Eukaryota"/>
</dbReference>
<feature type="transmembrane region" description="Helical" evidence="5">
    <location>
        <begin position="6"/>
        <end position="30"/>
    </location>
</feature>
<keyword evidence="3 5" id="KW-1133">Transmembrane helix</keyword>
<dbReference type="Gene3D" id="1.20.1070.10">
    <property type="entry name" value="Rhodopsin 7-helix transmembrane proteins"/>
    <property type="match status" value="2"/>
</dbReference>
<dbReference type="InParanoid" id="A7SBC2"/>
<dbReference type="InterPro" id="IPR000276">
    <property type="entry name" value="GPCR_Rhodpsn"/>
</dbReference>
<protein>
    <recommendedName>
        <fullName evidence="6">G-protein coupled receptors family 1 profile domain-containing protein</fullName>
    </recommendedName>
</protein>
<keyword evidence="2 5" id="KW-0812">Transmembrane</keyword>
<dbReference type="EMBL" id="DS469615">
    <property type="protein sequence ID" value="EDO38976.1"/>
    <property type="molecule type" value="Genomic_DNA"/>
</dbReference>
<evidence type="ECO:0000256" key="1">
    <source>
        <dbReference type="ARBA" id="ARBA00004370"/>
    </source>
</evidence>
<keyword evidence="4 5" id="KW-0472">Membrane</keyword>
<dbReference type="GO" id="GO:0004930">
    <property type="term" value="F:G protein-coupled receptor activity"/>
    <property type="evidence" value="ECO:0007669"/>
    <property type="project" value="InterPro"/>
</dbReference>
<sequence>MLTEDVSIAILGIILSAIAILGNLLVIFIITRHKSMQTAMNYLLANLAVMDAMTGLFTIPNVIMERTFSGDRTLLAVIVNSTSKSTGDILCKVKEYQPDLEKCYESPSSAIDARYYSLVCFSLLFIIPSIVMLFLYTSVIRTIKKRQRLHSRDISCFTTARIKANRDVLRVVFVITILFIVCWGFIYNIYFIGHFFDDITLWNSFYECSILAACLNSAANPVLYCYFIKGFRDNFLDFFRCWCCETKPSSVSVNLNDNAASCDAITVTLVNIRPQCQT</sequence>
<evidence type="ECO:0000259" key="6">
    <source>
        <dbReference type="PROSITE" id="PS50262"/>
    </source>
</evidence>
<dbReference type="CDD" id="cd00637">
    <property type="entry name" value="7tm_classA_rhodopsin-like"/>
    <property type="match status" value="1"/>
</dbReference>
<dbReference type="STRING" id="45351.A7SBC2"/>
<gene>
    <name evidence="7" type="ORF">NEMVEDRAFT_v1g209644</name>
</gene>
<accession>A7SBC2</accession>
<feature type="transmembrane region" description="Helical" evidence="5">
    <location>
        <begin position="115"/>
        <end position="139"/>
    </location>
</feature>
<proteinExistence type="predicted"/>
<evidence type="ECO:0000256" key="5">
    <source>
        <dbReference type="SAM" id="Phobius"/>
    </source>
</evidence>
<comment type="subcellular location">
    <subcellularLocation>
        <location evidence="1">Membrane</location>
    </subcellularLocation>
</comment>
<feature type="transmembrane region" description="Helical" evidence="5">
    <location>
        <begin position="204"/>
        <end position="227"/>
    </location>
</feature>
<dbReference type="GO" id="GO:0016020">
    <property type="term" value="C:membrane"/>
    <property type="evidence" value="ECO:0007669"/>
    <property type="project" value="UniProtKB-SubCell"/>
</dbReference>
<dbReference type="InterPro" id="IPR017452">
    <property type="entry name" value="GPCR_Rhodpsn_7TM"/>
</dbReference>
<reference evidence="7 8" key="1">
    <citation type="journal article" date="2007" name="Science">
        <title>Sea anemone genome reveals ancestral eumetazoan gene repertoire and genomic organization.</title>
        <authorList>
            <person name="Putnam N.H."/>
            <person name="Srivastava M."/>
            <person name="Hellsten U."/>
            <person name="Dirks B."/>
            <person name="Chapman J."/>
            <person name="Salamov A."/>
            <person name="Terry A."/>
            <person name="Shapiro H."/>
            <person name="Lindquist E."/>
            <person name="Kapitonov V.V."/>
            <person name="Jurka J."/>
            <person name="Genikhovich G."/>
            <person name="Grigoriev I.V."/>
            <person name="Lucas S.M."/>
            <person name="Steele R.E."/>
            <person name="Finnerty J.R."/>
            <person name="Technau U."/>
            <person name="Martindale M.Q."/>
            <person name="Rokhsar D.S."/>
        </authorList>
    </citation>
    <scope>NUCLEOTIDE SEQUENCE [LARGE SCALE GENOMIC DNA]</scope>
    <source>
        <strain evidence="8">CH2 X CH6</strain>
    </source>
</reference>
<feature type="transmembrane region" description="Helical" evidence="5">
    <location>
        <begin position="42"/>
        <end position="63"/>
    </location>
</feature>
<dbReference type="PhylomeDB" id="A7SBC2"/>
<dbReference type="PRINTS" id="PR00237">
    <property type="entry name" value="GPCRRHODOPSN"/>
</dbReference>
<dbReference type="Pfam" id="PF00001">
    <property type="entry name" value="7tm_1"/>
    <property type="match status" value="2"/>
</dbReference>
<evidence type="ECO:0000256" key="3">
    <source>
        <dbReference type="ARBA" id="ARBA00022989"/>
    </source>
</evidence>
<evidence type="ECO:0000313" key="7">
    <source>
        <dbReference type="EMBL" id="EDO38976.1"/>
    </source>
</evidence>
<organism evidence="7 8">
    <name type="scientific">Nematostella vectensis</name>
    <name type="common">Starlet sea anemone</name>
    <dbReference type="NCBI Taxonomy" id="45351"/>
    <lineage>
        <taxon>Eukaryota</taxon>
        <taxon>Metazoa</taxon>
        <taxon>Cnidaria</taxon>
        <taxon>Anthozoa</taxon>
        <taxon>Hexacorallia</taxon>
        <taxon>Actiniaria</taxon>
        <taxon>Edwardsiidae</taxon>
        <taxon>Nematostella</taxon>
    </lineage>
</organism>
<dbReference type="PANTHER" id="PTHR45698">
    <property type="entry name" value="TRACE AMINE-ASSOCIATED RECEPTOR 19N-RELATED"/>
    <property type="match status" value="1"/>
</dbReference>
<keyword evidence="8" id="KW-1185">Reference proteome</keyword>
<dbReference type="AlphaFoldDB" id="A7SBC2"/>
<feature type="domain" description="G-protein coupled receptors family 1 profile" evidence="6">
    <location>
        <begin position="1"/>
        <end position="224"/>
    </location>
</feature>
<dbReference type="HOGENOM" id="CLU_009579_10_0_1"/>
<evidence type="ECO:0000313" key="8">
    <source>
        <dbReference type="Proteomes" id="UP000001593"/>
    </source>
</evidence>
<dbReference type="PROSITE" id="PS50262">
    <property type="entry name" value="G_PROTEIN_RECEP_F1_2"/>
    <property type="match status" value="1"/>
</dbReference>
<evidence type="ECO:0000256" key="2">
    <source>
        <dbReference type="ARBA" id="ARBA00022692"/>
    </source>
</evidence>
<dbReference type="SUPFAM" id="SSF81321">
    <property type="entry name" value="Family A G protein-coupled receptor-like"/>
    <property type="match status" value="1"/>
</dbReference>
<dbReference type="SMART" id="SM01381">
    <property type="entry name" value="7TM_GPCR_Srsx"/>
    <property type="match status" value="1"/>
</dbReference>
<evidence type="ECO:0000256" key="4">
    <source>
        <dbReference type="ARBA" id="ARBA00023136"/>
    </source>
</evidence>
<dbReference type="Proteomes" id="UP000001593">
    <property type="component" value="Unassembled WGS sequence"/>
</dbReference>
<feature type="transmembrane region" description="Helical" evidence="5">
    <location>
        <begin position="171"/>
        <end position="192"/>
    </location>
</feature>
<dbReference type="PANTHER" id="PTHR45698:SF1">
    <property type="entry name" value="TRACE AMINE-ASSOCIATED RECEPTOR 13C-LIKE"/>
    <property type="match status" value="1"/>
</dbReference>